<evidence type="ECO:0000256" key="4">
    <source>
        <dbReference type="ARBA" id="ARBA00022452"/>
    </source>
</evidence>
<evidence type="ECO:0000256" key="5">
    <source>
        <dbReference type="ARBA" id="ARBA00022692"/>
    </source>
</evidence>
<evidence type="ECO:0000313" key="8">
    <source>
        <dbReference type="EMBL" id="GAA3788847.1"/>
    </source>
</evidence>
<evidence type="ECO:0000313" key="9">
    <source>
        <dbReference type="Proteomes" id="UP001501456"/>
    </source>
</evidence>
<dbReference type="Gene3D" id="1.20.1600.10">
    <property type="entry name" value="Outer membrane efflux proteins (OEP)"/>
    <property type="match status" value="1"/>
</dbReference>
<comment type="similarity">
    <text evidence="2">Belongs to the outer membrane factor (OMF) (TC 1.B.17) family.</text>
</comment>
<dbReference type="InterPro" id="IPR003423">
    <property type="entry name" value="OMP_efflux"/>
</dbReference>
<dbReference type="SUPFAM" id="SSF56954">
    <property type="entry name" value="Outer membrane efflux proteins (OEP)"/>
    <property type="match status" value="1"/>
</dbReference>
<proteinExistence type="inferred from homology"/>
<dbReference type="PANTHER" id="PTHR30026:SF20">
    <property type="entry name" value="OUTER MEMBRANE PROTEIN TOLC"/>
    <property type="match status" value="1"/>
</dbReference>
<comment type="caution">
    <text evidence="8">The sequence shown here is derived from an EMBL/GenBank/DDBJ whole genome shotgun (WGS) entry which is preliminary data.</text>
</comment>
<keyword evidence="3" id="KW-0813">Transport</keyword>
<evidence type="ECO:0000256" key="3">
    <source>
        <dbReference type="ARBA" id="ARBA00022448"/>
    </source>
</evidence>
<keyword evidence="5" id="KW-0812">Transmembrane</keyword>
<reference evidence="9" key="1">
    <citation type="journal article" date="2019" name="Int. J. Syst. Evol. Microbiol.">
        <title>The Global Catalogue of Microorganisms (GCM) 10K type strain sequencing project: providing services to taxonomists for standard genome sequencing and annotation.</title>
        <authorList>
            <consortium name="The Broad Institute Genomics Platform"/>
            <consortium name="The Broad Institute Genome Sequencing Center for Infectious Disease"/>
            <person name="Wu L."/>
            <person name="Ma J."/>
        </authorList>
    </citation>
    <scope>NUCLEOTIDE SEQUENCE [LARGE SCALE GENOMIC DNA]</scope>
    <source>
        <strain evidence="9">JCM 17525</strain>
    </source>
</reference>
<evidence type="ECO:0000256" key="1">
    <source>
        <dbReference type="ARBA" id="ARBA00004442"/>
    </source>
</evidence>
<organism evidence="8 9">
    <name type="scientific">Corallibacter vietnamensis</name>
    <dbReference type="NCBI Taxonomy" id="904130"/>
    <lineage>
        <taxon>Bacteria</taxon>
        <taxon>Pseudomonadati</taxon>
        <taxon>Bacteroidota</taxon>
        <taxon>Flavobacteriia</taxon>
        <taxon>Flavobacteriales</taxon>
        <taxon>Flavobacteriaceae</taxon>
        <taxon>Corallibacter</taxon>
    </lineage>
</organism>
<dbReference type="PANTHER" id="PTHR30026">
    <property type="entry name" value="OUTER MEMBRANE PROTEIN TOLC"/>
    <property type="match status" value="1"/>
</dbReference>
<keyword evidence="4" id="KW-1134">Transmembrane beta strand</keyword>
<keyword evidence="7" id="KW-0998">Cell outer membrane</keyword>
<dbReference type="InterPro" id="IPR051906">
    <property type="entry name" value="TolC-like"/>
</dbReference>
<keyword evidence="9" id="KW-1185">Reference proteome</keyword>
<dbReference type="EMBL" id="BAABBI010000003">
    <property type="protein sequence ID" value="GAA3788847.1"/>
    <property type="molecule type" value="Genomic_DNA"/>
</dbReference>
<comment type="subcellular location">
    <subcellularLocation>
        <location evidence="1">Cell outer membrane</location>
    </subcellularLocation>
</comment>
<keyword evidence="6" id="KW-0472">Membrane</keyword>
<accession>A0ABP7HH51</accession>
<dbReference type="Proteomes" id="UP001501456">
    <property type="component" value="Unassembled WGS sequence"/>
</dbReference>
<protein>
    <submittedName>
        <fullName evidence="8">TolC family protein</fullName>
    </submittedName>
</protein>
<evidence type="ECO:0000256" key="6">
    <source>
        <dbReference type="ARBA" id="ARBA00023136"/>
    </source>
</evidence>
<evidence type="ECO:0000256" key="7">
    <source>
        <dbReference type="ARBA" id="ARBA00023237"/>
    </source>
</evidence>
<dbReference type="Pfam" id="PF02321">
    <property type="entry name" value="OEP"/>
    <property type="match status" value="2"/>
</dbReference>
<dbReference type="RefSeq" id="WP_344730499.1">
    <property type="nucleotide sequence ID" value="NZ_BAABBI010000003.1"/>
</dbReference>
<gene>
    <name evidence="8" type="ORF">GCM10022271_21730</name>
</gene>
<name>A0ABP7HH51_9FLAO</name>
<sequence>MKQAFSYILLLFFISGFSQDITHTISLEEYLGYVKKYHPIVKQTHLITSEGEAKLLKSRGAFDPKIAVDYNRKKFDDSKYYNKLNTVFKIPTWYGVELKATYENNDGKYLNPELNTPDDGLYSAGVSVSLAKGLFMNERMATLKQAKLFTQQAQAEQQLVVNDIIYNALSSYFNWLKNYQSLKTYEAFTENAETRLEIVKKSYFAGDKPAIDTLEAGINLKNRLVDLEKAKIGYIKSKLALSNYLWIENNIPLELEDAVVPDLNTIYVVDQVLNSSILNEEAIDITNHPKIRALQVKRDILTIDKKLKTNNLLPTIDLQYNFLTTDFDPLSSLNTANYKSGLQVNFPLFLRKERGDLKLAKIKLQDVTLDLVATEVSLKNKIQSNIQEITSYTNQHTILLDLVEDSKKLVQGEDRKFDIGEGSLFLVNYREVKLIESQLKRIDAEYQLLNSKTRLLRTLSSLY</sequence>
<evidence type="ECO:0000256" key="2">
    <source>
        <dbReference type="ARBA" id="ARBA00007613"/>
    </source>
</evidence>